<protein>
    <submittedName>
        <fullName evidence="1">Uncharacterized protein</fullName>
    </submittedName>
</protein>
<gene>
    <name evidence="1" type="ORF">Clacol_004136</name>
</gene>
<dbReference type="Proteomes" id="UP001050691">
    <property type="component" value="Unassembled WGS sequence"/>
</dbReference>
<dbReference type="EMBL" id="BPWL01000004">
    <property type="protein sequence ID" value="GJJ09912.1"/>
    <property type="molecule type" value="Genomic_DNA"/>
</dbReference>
<evidence type="ECO:0000313" key="1">
    <source>
        <dbReference type="EMBL" id="GJJ09912.1"/>
    </source>
</evidence>
<keyword evidence="2" id="KW-1185">Reference proteome</keyword>
<dbReference type="AlphaFoldDB" id="A0AAV5A8R0"/>
<reference evidence="1" key="1">
    <citation type="submission" date="2021-10" db="EMBL/GenBank/DDBJ databases">
        <title>De novo Genome Assembly of Clathrus columnatus (Basidiomycota, Fungi) Using Illumina and Nanopore Sequence Data.</title>
        <authorList>
            <person name="Ogiso-Tanaka E."/>
            <person name="Itagaki H."/>
            <person name="Hosoya T."/>
            <person name="Hosaka K."/>
        </authorList>
    </citation>
    <scope>NUCLEOTIDE SEQUENCE</scope>
    <source>
        <strain evidence="1">MO-923</strain>
    </source>
</reference>
<organism evidence="1 2">
    <name type="scientific">Clathrus columnatus</name>
    <dbReference type="NCBI Taxonomy" id="1419009"/>
    <lineage>
        <taxon>Eukaryota</taxon>
        <taxon>Fungi</taxon>
        <taxon>Dikarya</taxon>
        <taxon>Basidiomycota</taxon>
        <taxon>Agaricomycotina</taxon>
        <taxon>Agaricomycetes</taxon>
        <taxon>Phallomycetidae</taxon>
        <taxon>Phallales</taxon>
        <taxon>Clathraceae</taxon>
        <taxon>Clathrus</taxon>
    </lineage>
</organism>
<evidence type="ECO:0000313" key="2">
    <source>
        <dbReference type="Proteomes" id="UP001050691"/>
    </source>
</evidence>
<name>A0AAV5A8R0_9AGAM</name>
<proteinExistence type="predicted"/>
<comment type="caution">
    <text evidence="1">The sequence shown here is derived from an EMBL/GenBank/DDBJ whole genome shotgun (WGS) entry which is preliminary data.</text>
</comment>
<sequence length="324" mass="36880">MSSTISATSNDKGLCNEIDCQTSKHTFSLQRVVEDIDWVIRWEQLNGCQEAAYEDIPSNHSDCLLIFSSVASGQPERRVQDDLLFQNLITLLGATRQPWPLPPPLYDLSEEDKVWVKNTWAHGLSEVQPTAAIYSPRMAITHGASRVGLIRRDDSKFIAGPILASTVITSSEETFGKEASFYTLRRYNRLATTSVLRTAYSLGIDIPVLGILLCYNRIAIHIDWYQIVYGEFTCNSTFYPSDNEEIRTWDLDRPEDFQQIAQIFMNIRNYTTHHFDDRICEKLQPSRIAQPRTPYSLPESLSSFHLDNDIPSPPSTPNHSIIHP</sequence>
<accession>A0AAV5A8R0</accession>